<dbReference type="EMBL" id="MGAF01000019">
    <property type="protein sequence ID" value="OGK41326.1"/>
    <property type="molecule type" value="Genomic_DNA"/>
</dbReference>
<protein>
    <submittedName>
        <fullName evidence="1">Uncharacterized protein</fullName>
    </submittedName>
</protein>
<name>A0A1F7ID88_9BACT</name>
<accession>A0A1F7ID88</accession>
<sequence>MEKINYMSITETVKKSEPPERAIVPDHFKIISGKVSDIKCPGSGKLSKVVNTSAFESYGEVKVQCEEFHPVDLGGEAGELPCDFIGIVNVQ</sequence>
<reference evidence="1 2" key="1">
    <citation type="journal article" date="2016" name="Nat. Commun.">
        <title>Thousands of microbial genomes shed light on interconnected biogeochemical processes in an aquifer system.</title>
        <authorList>
            <person name="Anantharaman K."/>
            <person name="Brown C.T."/>
            <person name="Hug L.A."/>
            <person name="Sharon I."/>
            <person name="Castelle C.J."/>
            <person name="Probst A.J."/>
            <person name="Thomas B.C."/>
            <person name="Singh A."/>
            <person name="Wilkins M.J."/>
            <person name="Karaoz U."/>
            <person name="Brodie E.L."/>
            <person name="Williams K.H."/>
            <person name="Hubbard S.S."/>
            <person name="Banfield J.F."/>
        </authorList>
    </citation>
    <scope>NUCLEOTIDE SEQUENCE [LARGE SCALE GENOMIC DNA]</scope>
</reference>
<gene>
    <name evidence="1" type="ORF">A3A74_03260</name>
</gene>
<organism evidence="1 2">
    <name type="scientific">Candidatus Roizmanbacteria bacterium RIFCSPLOWO2_01_FULL_35_13</name>
    <dbReference type="NCBI Taxonomy" id="1802055"/>
    <lineage>
        <taxon>Bacteria</taxon>
        <taxon>Candidatus Roizmaniibacteriota</taxon>
    </lineage>
</organism>
<evidence type="ECO:0000313" key="2">
    <source>
        <dbReference type="Proteomes" id="UP000179270"/>
    </source>
</evidence>
<comment type="caution">
    <text evidence="1">The sequence shown here is derived from an EMBL/GenBank/DDBJ whole genome shotgun (WGS) entry which is preliminary data.</text>
</comment>
<dbReference type="AlphaFoldDB" id="A0A1F7ID88"/>
<dbReference type="Proteomes" id="UP000179270">
    <property type="component" value="Unassembled WGS sequence"/>
</dbReference>
<proteinExistence type="predicted"/>
<dbReference type="STRING" id="1802055.A3A74_03260"/>
<evidence type="ECO:0000313" key="1">
    <source>
        <dbReference type="EMBL" id="OGK41326.1"/>
    </source>
</evidence>